<evidence type="ECO:0000259" key="4">
    <source>
        <dbReference type="PROSITE" id="PS51207"/>
    </source>
</evidence>
<feature type="transmembrane region" description="Helical" evidence="3">
    <location>
        <begin position="6"/>
        <end position="38"/>
    </location>
</feature>
<feature type="compositionally biased region" description="Low complexity" evidence="2">
    <location>
        <begin position="822"/>
        <end position="842"/>
    </location>
</feature>
<evidence type="ECO:0000313" key="5">
    <source>
        <dbReference type="EMBL" id="WFD22778.1"/>
    </source>
</evidence>
<dbReference type="PANTHER" id="PTHR22775:SF3">
    <property type="entry name" value="SORTING NEXIN-13"/>
    <property type="match status" value="1"/>
</dbReference>
<proteinExistence type="inferred from homology"/>
<keyword evidence="3" id="KW-1133">Transmembrane helix</keyword>
<dbReference type="InterPro" id="IPR003114">
    <property type="entry name" value="Phox_assoc"/>
</dbReference>
<keyword evidence="3" id="KW-0472">Membrane</keyword>
<name>A0AAF0IZS3_9BASI</name>
<dbReference type="Proteomes" id="UP001214415">
    <property type="component" value="Chromosome 3"/>
</dbReference>
<evidence type="ECO:0000256" key="2">
    <source>
        <dbReference type="SAM" id="MobiDB-lite"/>
    </source>
</evidence>
<dbReference type="SMART" id="SM00313">
    <property type="entry name" value="PXA"/>
    <property type="match status" value="1"/>
</dbReference>
<feature type="region of interest" description="Disordered" evidence="2">
    <location>
        <begin position="322"/>
        <end position="387"/>
    </location>
</feature>
<protein>
    <recommendedName>
        <fullName evidence="4">PXA domain-containing protein</fullName>
    </recommendedName>
</protein>
<accession>A0AAF0IZS3</accession>
<feature type="compositionally biased region" description="Polar residues" evidence="2">
    <location>
        <begin position="322"/>
        <end position="331"/>
    </location>
</feature>
<sequence length="1021" mass="109493">MDPSTLVGAAIAVLSVLVMRVGLTATVGVFVLAFLLLCHPVVRVFFEMAVPDQGVTHNSTQRDNETAEALRTRAHGVTQTCQSTHLPDGQSGRMDLSSLPAALQPELRHWLRLVRVDFVQYWFDPISFGAPSFPDEVIANVEHLLAQLALRLEQYSRAAVVTDLSLTALSVLVTAMQNRRTNASSPLSLWPSTESRIQSLKTSMSTMLLHSLPPAEKRSPMVVALLTDLFAKQLWNQLQLHSDPDVINQYIVLYGQVAASGPADDTTRAEATQAEAPPVPTSSASVDRLLHDLEEHDEPRAGVRKKPRSSLPHDLNNVISALKDSSVSDTLTEPPLPSEAPKAASLPAEPWTDDSDVQAHPMNVPSDIPEAPWPPKSASTRTESHKYQVRVPKTVRDVLAQRDSDLYDEWYQYMQRQDPGTIPCEGAVLLQLRSNLEGLVASFDHEASTAALFTSDVKAVLQAAQSMLPSHPKCDQVQKAIEYLSSLECIQPAKLEPLRVAIVQRLQQLYDEFLVDAKAVHVESPPSRSAPLPSSTYERRRARQGPSNDAARQISVLDVSESADSERAVDPRTLQVLVTMEDAPGSGTGGYAVLRTWSHFEALHTELVRMYEKLPNDSGLVAPPPLPSLKGLPSSEACEAIRTYLVALLVPAEHTLAWYNTTQAVQRFLDKTRTADDAAKLKNNVLMSSLGGVSRSLASGLAGAAGTARKSVGQIGPTPSRASRIFGLRPDMSDARRGQARDAPELPPRPMYEPLRDTPPSMPRTSTAHSDEAAAGEAQKDVATEATTSAAQAATQAMSSVAHAASAAANVAATAATAATTTVSGSQAASSTPATASASVEAPPEDSASVHDVQALLTAVFAVTREALNMHEAWTLQRGMLRVIEQFLRTTYYNTVANLVTYLAGLLSIDAQVSWLQLLRTTLWPNDVWTGGAPDSAAPARTSAEVRATAEAARAVVLSYAPPQAAYALGLGGKQAVADALATVHDVVTNPVVSLDLHLALLLRVLDLAMGTAGAPSGDRA</sequence>
<dbReference type="EMBL" id="CP119902">
    <property type="protein sequence ID" value="WFD22778.1"/>
    <property type="molecule type" value="Genomic_DNA"/>
</dbReference>
<dbReference type="InterPro" id="IPR013937">
    <property type="entry name" value="Sorting_nexin_C"/>
</dbReference>
<dbReference type="PROSITE" id="PS51207">
    <property type="entry name" value="PXA"/>
    <property type="match status" value="1"/>
</dbReference>
<feature type="domain" description="PXA" evidence="4">
    <location>
        <begin position="100"/>
        <end position="259"/>
    </location>
</feature>
<dbReference type="AlphaFoldDB" id="A0AAF0IZS3"/>
<reference evidence="5" key="1">
    <citation type="submission" date="2023-03" db="EMBL/GenBank/DDBJ databases">
        <title>Mating type loci evolution in Malassezia.</title>
        <authorList>
            <person name="Coelho M.A."/>
        </authorList>
    </citation>
    <scope>NUCLEOTIDE SEQUENCE</scope>
    <source>
        <strain evidence="5">CBS 12830</strain>
    </source>
</reference>
<evidence type="ECO:0000256" key="3">
    <source>
        <dbReference type="SAM" id="Phobius"/>
    </source>
</evidence>
<feature type="region of interest" description="Disordered" evidence="2">
    <location>
        <begin position="295"/>
        <end position="314"/>
    </location>
</feature>
<feature type="region of interest" description="Disordered" evidence="2">
    <location>
        <begin position="822"/>
        <end position="846"/>
    </location>
</feature>
<comment type="similarity">
    <text evidence="1">Belongs to the sorting nexin family.</text>
</comment>
<feature type="compositionally biased region" description="Low complexity" evidence="2">
    <location>
        <begin position="524"/>
        <end position="535"/>
    </location>
</feature>
<keyword evidence="6" id="KW-1185">Reference proteome</keyword>
<organism evidence="5 6">
    <name type="scientific">Malassezia equina</name>
    <dbReference type="NCBI Taxonomy" id="1381935"/>
    <lineage>
        <taxon>Eukaryota</taxon>
        <taxon>Fungi</taxon>
        <taxon>Dikarya</taxon>
        <taxon>Basidiomycota</taxon>
        <taxon>Ustilaginomycotina</taxon>
        <taxon>Malasseziomycetes</taxon>
        <taxon>Malasseziales</taxon>
        <taxon>Malasseziaceae</taxon>
        <taxon>Malassezia</taxon>
    </lineage>
</organism>
<feature type="region of interest" description="Disordered" evidence="2">
    <location>
        <begin position="524"/>
        <end position="551"/>
    </location>
</feature>
<dbReference type="PANTHER" id="PTHR22775">
    <property type="entry name" value="SORTING NEXIN"/>
    <property type="match status" value="1"/>
</dbReference>
<gene>
    <name evidence="5" type="ORF">MEQU1_001455</name>
</gene>
<dbReference type="Pfam" id="PF08628">
    <property type="entry name" value="Nexin_C"/>
    <property type="match status" value="1"/>
</dbReference>
<keyword evidence="3" id="KW-0812">Transmembrane</keyword>
<dbReference type="Pfam" id="PF02194">
    <property type="entry name" value="PXA"/>
    <property type="match status" value="1"/>
</dbReference>
<feature type="region of interest" description="Disordered" evidence="2">
    <location>
        <begin position="707"/>
        <end position="787"/>
    </location>
</feature>
<evidence type="ECO:0000313" key="6">
    <source>
        <dbReference type="Proteomes" id="UP001214415"/>
    </source>
</evidence>
<feature type="compositionally biased region" description="Basic and acidic residues" evidence="2">
    <location>
        <begin position="731"/>
        <end position="744"/>
    </location>
</feature>
<feature type="region of interest" description="Disordered" evidence="2">
    <location>
        <begin position="262"/>
        <end position="284"/>
    </location>
</feature>
<evidence type="ECO:0000256" key="1">
    <source>
        <dbReference type="ARBA" id="ARBA00010883"/>
    </source>
</evidence>
<dbReference type="GO" id="GO:0035091">
    <property type="term" value="F:phosphatidylinositol binding"/>
    <property type="evidence" value="ECO:0007669"/>
    <property type="project" value="TreeGrafter"/>
</dbReference>